<dbReference type="NCBIfam" id="TIGR01141">
    <property type="entry name" value="hisC"/>
    <property type="match status" value="1"/>
</dbReference>
<comment type="function">
    <text evidence="6">Aminotransferase that catalyzes the conversion of aromatic amino acids and 2-oxoglutarate into corresponding aromatic oxo acids and L-glutamate.</text>
</comment>
<dbReference type="EC" id="2.6.1.57" evidence="6"/>
<evidence type="ECO:0000256" key="5">
    <source>
        <dbReference type="ARBA" id="ARBA00022898"/>
    </source>
</evidence>
<dbReference type="InterPro" id="IPR001917">
    <property type="entry name" value="Aminotrans_II_pyridoxalP_BS"/>
</dbReference>
<evidence type="ECO:0000313" key="9">
    <source>
        <dbReference type="Proteomes" id="UP001157109"/>
    </source>
</evidence>
<comment type="subunit">
    <text evidence="2 6">Homodimer.</text>
</comment>
<dbReference type="Gene3D" id="3.40.640.10">
    <property type="entry name" value="Type I PLP-dependent aspartate aminotransferase-like (Major domain)"/>
    <property type="match status" value="1"/>
</dbReference>
<dbReference type="PANTHER" id="PTHR43643">
    <property type="entry name" value="HISTIDINOL-PHOSPHATE AMINOTRANSFERASE 2"/>
    <property type="match status" value="1"/>
</dbReference>
<dbReference type="Pfam" id="PF00155">
    <property type="entry name" value="Aminotran_1_2"/>
    <property type="match status" value="1"/>
</dbReference>
<evidence type="ECO:0000256" key="3">
    <source>
        <dbReference type="ARBA" id="ARBA00022576"/>
    </source>
</evidence>
<evidence type="ECO:0000259" key="7">
    <source>
        <dbReference type="Pfam" id="PF00155"/>
    </source>
</evidence>
<feature type="domain" description="Aminotransferase class I/classII large" evidence="7">
    <location>
        <begin position="40"/>
        <end position="356"/>
    </location>
</feature>
<dbReference type="CDD" id="cd00609">
    <property type="entry name" value="AAT_like"/>
    <property type="match status" value="1"/>
</dbReference>
<dbReference type="InterPro" id="IPR015422">
    <property type="entry name" value="PyrdxlP-dep_Trfase_small"/>
</dbReference>
<comment type="catalytic activity">
    <reaction evidence="6">
        <text>an aromatic L-alpha-amino acid + 2-oxoglutarate = an aromatic oxo-acid + L-glutamate</text>
        <dbReference type="Rhea" id="RHEA:17533"/>
        <dbReference type="ChEBI" id="CHEBI:16810"/>
        <dbReference type="ChEBI" id="CHEBI:29985"/>
        <dbReference type="ChEBI" id="CHEBI:73309"/>
        <dbReference type="ChEBI" id="CHEBI:84824"/>
        <dbReference type="EC" id="2.6.1.57"/>
    </reaction>
</comment>
<keyword evidence="5 6" id="KW-0663">Pyridoxal phosphate</keyword>
<keyword evidence="9" id="KW-1185">Reference proteome</keyword>
<comment type="cofactor">
    <cofactor evidence="1 6">
        <name>pyridoxal 5'-phosphate</name>
        <dbReference type="ChEBI" id="CHEBI:597326"/>
    </cofactor>
</comment>
<dbReference type="Proteomes" id="UP001157109">
    <property type="component" value="Unassembled WGS sequence"/>
</dbReference>
<dbReference type="InterPro" id="IPR005861">
    <property type="entry name" value="HisP_aminotrans"/>
</dbReference>
<accession>A0ABQ6HRW6</accession>
<dbReference type="RefSeq" id="WP_241441475.1">
    <property type="nucleotide sequence ID" value="NZ_BSUJ01000001.1"/>
</dbReference>
<dbReference type="InterPro" id="IPR015421">
    <property type="entry name" value="PyrdxlP-dep_Trfase_major"/>
</dbReference>
<feature type="modified residue" description="N6-(pyridoxal phosphate)lysine" evidence="6">
    <location>
        <position position="230"/>
    </location>
</feature>
<dbReference type="GO" id="GO:0008483">
    <property type="term" value="F:transaminase activity"/>
    <property type="evidence" value="ECO:0007669"/>
    <property type="project" value="UniProtKB-KW"/>
</dbReference>
<dbReference type="HAMAP" id="MF_01023">
    <property type="entry name" value="HisC_aminotrans_2"/>
    <property type="match status" value="1"/>
</dbReference>
<organism evidence="8 9">
    <name type="scientific">Arsenicicoccus piscis</name>
    <dbReference type="NCBI Taxonomy" id="673954"/>
    <lineage>
        <taxon>Bacteria</taxon>
        <taxon>Bacillati</taxon>
        <taxon>Actinomycetota</taxon>
        <taxon>Actinomycetes</taxon>
        <taxon>Micrococcales</taxon>
        <taxon>Intrasporangiaceae</taxon>
        <taxon>Arsenicicoccus</taxon>
    </lineage>
</organism>
<sequence>MTATTSGSGSPVGLRAALAQVPDYVAGRPAPVVEGLTTYKMSSNENPYPPLPSVVGVIAEAATEVNRYPDMAVTDLVQALADFIGVPHDHISTGTGSSAVLSQLINATCDEGDEVVFAWRSFELYPIATAIAGAKAVRVPLTPDHRHDLDAMAAAITDRTRLVIVCTPNNPTGTSVHRDELEAFLAKVPPSVLVVIDEAYVEFVRDPDTPDALELYRTHPNVAVLRTFSKAYGLAGLRIGYAVASSEVTAALRRTALPFGISVVAEEAAVASLAAYDELDARVTAVVAERDRVVAALTAQGWELPDSQANFVFFPLGPAGAAFEQACYDAGLVVRRHGDEGVRVTIAEPEANDRLIRVAGAFDRSSIQPG</sequence>
<keyword evidence="4 6" id="KW-0808">Transferase</keyword>
<dbReference type="EMBL" id="BSUJ01000001">
    <property type="protein sequence ID" value="GMA21189.1"/>
    <property type="molecule type" value="Genomic_DNA"/>
</dbReference>
<gene>
    <name evidence="6 8" type="primary">pat</name>
    <name evidence="8" type="ORF">GCM10025862_32100</name>
</gene>
<name>A0ABQ6HRW6_9MICO</name>
<evidence type="ECO:0000256" key="1">
    <source>
        <dbReference type="ARBA" id="ARBA00001933"/>
    </source>
</evidence>
<evidence type="ECO:0000256" key="4">
    <source>
        <dbReference type="ARBA" id="ARBA00022679"/>
    </source>
</evidence>
<reference evidence="9" key="1">
    <citation type="journal article" date="2019" name="Int. J. Syst. Evol. Microbiol.">
        <title>The Global Catalogue of Microorganisms (GCM) 10K type strain sequencing project: providing services to taxonomists for standard genome sequencing and annotation.</title>
        <authorList>
            <consortium name="The Broad Institute Genomics Platform"/>
            <consortium name="The Broad Institute Genome Sequencing Center for Infectious Disease"/>
            <person name="Wu L."/>
            <person name="Ma J."/>
        </authorList>
    </citation>
    <scope>NUCLEOTIDE SEQUENCE [LARGE SCALE GENOMIC DNA]</scope>
    <source>
        <strain evidence="9">NBRC 105830</strain>
    </source>
</reference>
<comment type="similarity">
    <text evidence="6">Belongs to the class-II pyridoxal-phosphate-dependent aminotransferase family.</text>
</comment>
<dbReference type="PROSITE" id="PS00599">
    <property type="entry name" value="AA_TRANSFER_CLASS_2"/>
    <property type="match status" value="1"/>
</dbReference>
<dbReference type="PANTHER" id="PTHR43643:SF3">
    <property type="entry name" value="HISTIDINOL-PHOSPHATE AMINOTRANSFERASE"/>
    <property type="match status" value="1"/>
</dbReference>
<keyword evidence="3 6" id="KW-0032">Aminotransferase</keyword>
<dbReference type="InterPro" id="IPR024892">
    <property type="entry name" value="ArAT"/>
</dbReference>
<protein>
    <recommendedName>
        <fullName evidence="6">Aromatic amino acid aminotransferase</fullName>
        <shortName evidence="6">ArAT</shortName>
        <ecNumber evidence="6">2.6.1.57</ecNumber>
    </recommendedName>
</protein>
<dbReference type="SUPFAM" id="SSF53383">
    <property type="entry name" value="PLP-dependent transferases"/>
    <property type="match status" value="1"/>
</dbReference>
<evidence type="ECO:0000256" key="2">
    <source>
        <dbReference type="ARBA" id="ARBA00011738"/>
    </source>
</evidence>
<comment type="caution">
    <text evidence="8">The sequence shown here is derived from an EMBL/GenBank/DDBJ whole genome shotgun (WGS) entry which is preliminary data.</text>
</comment>
<dbReference type="InterPro" id="IPR004839">
    <property type="entry name" value="Aminotransferase_I/II_large"/>
</dbReference>
<dbReference type="InterPro" id="IPR050106">
    <property type="entry name" value="HistidinolP_aminotransfase"/>
</dbReference>
<dbReference type="Gene3D" id="3.90.1150.10">
    <property type="entry name" value="Aspartate Aminotransferase, domain 1"/>
    <property type="match status" value="1"/>
</dbReference>
<dbReference type="InterPro" id="IPR015424">
    <property type="entry name" value="PyrdxlP-dep_Trfase"/>
</dbReference>
<evidence type="ECO:0000256" key="6">
    <source>
        <dbReference type="HAMAP-Rule" id="MF_01513"/>
    </source>
</evidence>
<proteinExistence type="inferred from homology"/>
<evidence type="ECO:0000313" key="8">
    <source>
        <dbReference type="EMBL" id="GMA21189.1"/>
    </source>
</evidence>
<dbReference type="HAMAP" id="MF_01513">
    <property type="entry name" value="Phe_aminotrans_2"/>
    <property type="match status" value="1"/>
</dbReference>
<dbReference type="NCBIfam" id="NF002878">
    <property type="entry name" value="PRK03321.1"/>
    <property type="match status" value="1"/>
</dbReference>